<comment type="caution">
    <text evidence="5">The sequence shown here is derived from an EMBL/GenBank/DDBJ whole genome shotgun (WGS) entry which is preliminary data.</text>
</comment>
<dbReference type="InterPro" id="IPR000524">
    <property type="entry name" value="Tscrpt_reg_HTH_GntR"/>
</dbReference>
<evidence type="ECO:0000256" key="1">
    <source>
        <dbReference type="ARBA" id="ARBA00023015"/>
    </source>
</evidence>
<accession>A0ABW0YJW5</accession>
<evidence type="ECO:0000313" key="6">
    <source>
        <dbReference type="Proteomes" id="UP001596142"/>
    </source>
</evidence>
<feature type="domain" description="HTH gntR-type" evidence="4">
    <location>
        <begin position="9"/>
        <end position="77"/>
    </location>
</feature>
<dbReference type="PANTHER" id="PTHR38445">
    <property type="entry name" value="HTH-TYPE TRANSCRIPTIONAL REPRESSOR YTRA"/>
    <property type="match status" value="1"/>
</dbReference>
<dbReference type="EMBL" id="JBHSOZ010000003">
    <property type="protein sequence ID" value="MFC5711941.1"/>
    <property type="molecule type" value="Genomic_DNA"/>
</dbReference>
<dbReference type="SMART" id="SM00345">
    <property type="entry name" value="HTH_GNTR"/>
    <property type="match status" value="1"/>
</dbReference>
<keyword evidence="6" id="KW-1185">Reference proteome</keyword>
<dbReference type="Gene3D" id="1.10.10.10">
    <property type="entry name" value="Winged helix-like DNA-binding domain superfamily/Winged helix DNA-binding domain"/>
    <property type="match status" value="1"/>
</dbReference>
<evidence type="ECO:0000259" key="4">
    <source>
        <dbReference type="PROSITE" id="PS50949"/>
    </source>
</evidence>
<dbReference type="Pfam" id="PF00392">
    <property type="entry name" value="GntR"/>
    <property type="match status" value="1"/>
</dbReference>
<proteinExistence type="predicted"/>
<dbReference type="PROSITE" id="PS50949">
    <property type="entry name" value="HTH_GNTR"/>
    <property type="match status" value="1"/>
</dbReference>
<dbReference type="CDD" id="cd07377">
    <property type="entry name" value="WHTH_GntR"/>
    <property type="match status" value="1"/>
</dbReference>
<dbReference type="InterPro" id="IPR036390">
    <property type="entry name" value="WH_DNA-bd_sf"/>
</dbReference>
<gene>
    <name evidence="5" type="ORF">ACFPU1_04050</name>
</gene>
<keyword evidence="1" id="KW-0805">Transcription regulation</keyword>
<name>A0ABW0YJW5_9BACI</name>
<dbReference type="InterPro" id="IPR036388">
    <property type="entry name" value="WH-like_DNA-bd_sf"/>
</dbReference>
<sequence>MKKKLDENRPIFQQIKEWVEEDILEGKLAEGDVIPSTNELAKFYSINPATARKGIQALVDDGLIFKQRGIGMFVAEGARRKLMSLRKEKFYDDFVRPLIKEARRIGMEPEEISEMLNKGVEKE</sequence>
<dbReference type="Proteomes" id="UP001596142">
    <property type="component" value="Unassembled WGS sequence"/>
</dbReference>
<evidence type="ECO:0000256" key="3">
    <source>
        <dbReference type="ARBA" id="ARBA00023163"/>
    </source>
</evidence>
<reference evidence="6" key="1">
    <citation type="journal article" date="2019" name="Int. J. Syst. Evol. Microbiol.">
        <title>The Global Catalogue of Microorganisms (GCM) 10K type strain sequencing project: providing services to taxonomists for standard genome sequencing and annotation.</title>
        <authorList>
            <consortium name="The Broad Institute Genomics Platform"/>
            <consortium name="The Broad Institute Genome Sequencing Center for Infectious Disease"/>
            <person name="Wu L."/>
            <person name="Ma J."/>
        </authorList>
    </citation>
    <scope>NUCLEOTIDE SEQUENCE [LARGE SCALE GENOMIC DNA]</scope>
    <source>
        <strain evidence="6">CECT 7184</strain>
    </source>
</reference>
<protein>
    <submittedName>
        <fullName evidence="5">GntR family transcriptional regulator</fullName>
    </submittedName>
</protein>
<dbReference type="RefSeq" id="WP_385938904.1">
    <property type="nucleotide sequence ID" value="NZ_JBHSOZ010000003.1"/>
</dbReference>
<evidence type="ECO:0000256" key="2">
    <source>
        <dbReference type="ARBA" id="ARBA00023125"/>
    </source>
</evidence>
<dbReference type="SUPFAM" id="SSF46785">
    <property type="entry name" value="Winged helix' DNA-binding domain"/>
    <property type="match status" value="1"/>
</dbReference>
<keyword evidence="2" id="KW-0238">DNA-binding</keyword>
<dbReference type="PANTHER" id="PTHR38445:SF10">
    <property type="entry name" value="GNTR-FAMILY TRANSCRIPTIONAL REGULATOR"/>
    <property type="match status" value="1"/>
</dbReference>
<keyword evidence="3" id="KW-0804">Transcription</keyword>
<organism evidence="5 6">
    <name type="scientific">Thalassorhabdus alkalitolerans</name>
    <dbReference type="NCBI Taxonomy" id="2282697"/>
    <lineage>
        <taxon>Bacteria</taxon>
        <taxon>Bacillati</taxon>
        <taxon>Bacillota</taxon>
        <taxon>Bacilli</taxon>
        <taxon>Bacillales</taxon>
        <taxon>Bacillaceae</taxon>
        <taxon>Thalassorhabdus</taxon>
    </lineage>
</organism>
<evidence type="ECO:0000313" key="5">
    <source>
        <dbReference type="EMBL" id="MFC5711941.1"/>
    </source>
</evidence>